<dbReference type="CDD" id="cd24157">
    <property type="entry name" value="NUDIX_GDPMK"/>
    <property type="match status" value="1"/>
</dbReference>
<evidence type="ECO:0000256" key="3">
    <source>
        <dbReference type="ARBA" id="ARBA00007275"/>
    </source>
</evidence>
<dbReference type="Gene3D" id="3.90.79.10">
    <property type="entry name" value="Nucleoside Triphosphate Pyrophosphohydrolase"/>
    <property type="match status" value="1"/>
</dbReference>
<dbReference type="GO" id="GO:0016818">
    <property type="term" value="F:hydrolase activity, acting on acid anhydrides, in phosphorus-containing anhydrides"/>
    <property type="evidence" value="ECO:0007669"/>
    <property type="project" value="InterPro"/>
</dbReference>
<evidence type="ECO:0000256" key="5">
    <source>
        <dbReference type="ARBA" id="ARBA00016377"/>
    </source>
</evidence>
<evidence type="ECO:0000313" key="12">
    <source>
        <dbReference type="EMBL" id="SFK92482.1"/>
    </source>
</evidence>
<keyword evidence="9" id="KW-0460">Magnesium</keyword>
<keyword evidence="9" id="KW-0479">Metal-binding</keyword>
<dbReference type="GO" id="GO:0005829">
    <property type="term" value="C:cytosol"/>
    <property type="evidence" value="ECO:0007669"/>
    <property type="project" value="TreeGrafter"/>
</dbReference>
<dbReference type="PROSITE" id="PS51462">
    <property type="entry name" value="NUDIX"/>
    <property type="match status" value="1"/>
</dbReference>
<comment type="similarity">
    <text evidence="3">Belongs to the Nudix hydrolase family. NudK subfamily.</text>
</comment>
<comment type="cofactor">
    <cofactor evidence="2 9">
        <name>Mg(2+)</name>
        <dbReference type="ChEBI" id="CHEBI:18420"/>
    </cofactor>
</comment>
<dbReference type="AlphaFoldDB" id="A0A1I4DG73"/>
<feature type="domain" description="Nudix hydrolase" evidence="11">
    <location>
        <begin position="42"/>
        <end position="188"/>
    </location>
</feature>
<comment type="catalytic activity">
    <reaction evidence="1">
        <text>GDP-alpha-D-mannose + H2O = alpha-D-mannose 1-phosphate + GMP + 2 H(+)</text>
        <dbReference type="Rhea" id="RHEA:27978"/>
        <dbReference type="ChEBI" id="CHEBI:15377"/>
        <dbReference type="ChEBI" id="CHEBI:15378"/>
        <dbReference type="ChEBI" id="CHEBI:57527"/>
        <dbReference type="ChEBI" id="CHEBI:58115"/>
        <dbReference type="ChEBI" id="CHEBI:58409"/>
    </reaction>
</comment>
<sequence length="193" mass="20867">MPADSPNPKIRGTRTVHDGWASFLIADVTLPDGHEATREIEDHGEAVCVLPYDPERRLALVIRQFRAAPFFAAALPEMLEAPAGLLDEADPQAGARREAFEETGVRLGALEPVATVWTMPGVSTERMHLFLAAYAPADREGAGGGLAEEHEGITVVEMPLADLAALAEAGELTDMKTYTLVLALRLRRPDLFV</sequence>
<proteinExistence type="inferred from homology"/>
<organism evidence="12 13">
    <name type="scientific">Methylorubrum salsuginis</name>
    <dbReference type="NCBI Taxonomy" id="414703"/>
    <lineage>
        <taxon>Bacteria</taxon>
        <taxon>Pseudomonadati</taxon>
        <taxon>Pseudomonadota</taxon>
        <taxon>Alphaproteobacteria</taxon>
        <taxon>Hyphomicrobiales</taxon>
        <taxon>Methylobacteriaceae</taxon>
        <taxon>Methylorubrum</taxon>
    </lineage>
</organism>
<dbReference type="InterPro" id="IPR000086">
    <property type="entry name" value="NUDIX_hydrolase_dom"/>
</dbReference>
<evidence type="ECO:0000313" key="13">
    <source>
        <dbReference type="Proteomes" id="UP000198804"/>
    </source>
</evidence>
<keyword evidence="13" id="KW-1185">Reference proteome</keyword>
<evidence type="ECO:0000256" key="4">
    <source>
        <dbReference type="ARBA" id="ARBA00011738"/>
    </source>
</evidence>
<dbReference type="GO" id="GO:0046872">
    <property type="term" value="F:metal ion binding"/>
    <property type="evidence" value="ECO:0007669"/>
    <property type="project" value="UniProtKB-KW"/>
</dbReference>
<dbReference type="NCBIfam" id="TIGR00052">
    <property type="entry name" value="nudix-type nucleoside diphosphatase, YffH/AdpP family"/>
    <property type="match status" value="1"/>
</dbReference>
<evidence type="ECO:0000256" key="10">
    <source>
        <dbReference type="PIRSR" id="PIRSR604385-3"/>
    </source>
</evidence>
<keyword evidence="6" id="KW-0378">Hydrolase</keyword>
<evidence type="ECO:0000256" key="1">
    <source>
        <dbReference type="ARBA" id="ARBA00000847"/>
    </source>
</evidence>
<dbReference type="GO" id="GO:0006753">
    <property type="term" value="P:nucleoside phosphate metabolic process"/>
    <property type="evidence" value="ECO:0007669"/>
    <property type="project" value="TreeGrafter"/>
</dbReference>
<feature type="binding site" evidence="9">
    <location>
        <position position="83"/>
    </location>
    <ligand>
        <name>Mg(2+)</name>
        <dbReference type="ChEBI" id="CHEBI:18420"/>
        <label>1</label>
    </ligand>
</feature>
<dbReference type="GO" id="GO:0019693">
    <property type="term" value="P:ribose phosphate metabolic process"/>
    <property type="evidence" value="ECO:0007669"/>
    <property type="project" value="TreeGrafter"/>
</dbReference>
<dbReference type="STRING" id="414703.SAMN04488125_10613"/>
<dbReference type="InterPro" id="IPR004385">
    <property type="entry name" value="NDP_pyrophosphatase"/>
</dbReference>
<feature type="binding site" evidence="9">
    <location>
        <position position="98"/>
    </location>
    <ligand>
        <name>Mg(2+)</name>
        <dbReference type="ChEBI" id="CHEBI:18420"/>
        <label>1</label>
    </ligand>
</feature>
<feature type="short sequence motif" description="Nudix box" evidence="10">
    <location>
        <begin position="84"/>
        <end position="105"/>
    </location>
</feature>
<dbReference type="PANTHER" id="PTHR11839:SF18">
    <property type="entry name" value="NUDIX HYDROLASE DOMAIN-CONTAINING PROTEIN"/>
    <property type="match status" value="1"/>
</dbReference>
<dbReference type="Pfam" id="PF00293">
    <property type="entry name" value="NUDIX"/>
    <property type="match status" value="1"/>
</dbReference>
<evidence type="ECO:0000256" key="9">
    <source>
        <dbReference type="PIRSR" id="PIRSR604385-2"/>
    </source>
</evidence>
<protein>
    <recommendedName>
        <fullName evidence="5">GDP-mannose pyrophosphatase</fullName>
    </recommendedName>
    <alternativeName>
        <fullName evidence="7">GDP-mannose hydrolase</fullName>
    </alternativeName>
    <alternativeName>
        <fullName evidence="8">GDPMK</fullName>
    </alternativeName>
</protein>
<reference evidence="13" key="1">
    <citation type="submission" date="2016-10" db="EMBL/GenBank/DDBJ databases">
        <authorList>
            <person name="Varghese N."/>
            <person name="Submissions S."/>
        </authorList>
    </citation>
    <scope>NUCLEOTIDE SEQUENCE [LARGE SCALE GENOMIC DNA]</scope>
    <source>
        <strain evidence="13">CGMCC 1.6474</strain>
    </source>
</reference>
<gene>
    <name evidence="12" type="ORF">SAMN04488125_10613</name>
</gene>
<name>A0A1I4DG73_9HYPH</name>
<evidence type="ECO:0000256" key="7">
    <source>
        <dbReference type="ARBA" id="ARBA00032162"/>
    </source>
</evidence>
<evidence type="ECO:0000256" key="6">
    <source>
        <dbReference type="ARBA" id="ARBA00022801"/>
    </source>
</evidence>
<comment type="subunit">
    <text evidence="4">Homodimer.</text>
</comment>
<dbReference type="SUPFAM" id="SSF55811">
    <property type="entry name" value="Nudix"/>
    <property type="match status" value="1"/>
</dbReference>
<evidence type="ECO:0000256" key="8">
    <source>
        <dbReference type="ARBA" id="ARBA00032272"/>
    </source>
</evidence>
<dbReference type="OrthoDB" id="5292471at2"/>
<evidence type="ECO:0000256" key="2">
    <source>
        <dbReference type="ARBA" id="ARBA00001946"/>
    </source>
</evidence>
<evidence type="ECO:0000259" key="11">
    <source>
        <dbReference type="PROSITE" id="PS51462"/>
    </source>
</evidence>
<dbReference type="RefSeq" id="WP_091944564.1">
    <property type="nucleotide sequence ID" value="NZ_FOSV01000006.1"/>
</dbReference>
<dbReference type="PANTHER" id="PTHR11839">
    <property type="entry name" value="UDP/ADP-SUGAR PYROPHOSPHATASE"/>
    <property type="match status" value="1"/>
</dbReference>
<dbReference type="InterPro" id="IPR015797">
    <property type="entry name" value="NUDIX_hydrolase-like_dom_sf"/>
</dbReference>
<accession>A0A1I4DG73</accession>
<feature type="binding site" evidence="9">
    <location>
        <position position="102"/>
    </location>
    <ligand>
        <name>Mg(2+)</name>
        <dbReference type="ChEBI" id="CHEBI:18420"/>
        <label>1</label>
    </ligand>
</feature>
<dbReference type="EMBL" id="FOSV01000006">
    <property type="protein sequence ID" value="SFK92482.1"/>
    <property type="molecule type" value="Genomic_DNA"/>
</dbReference>
<feature type="binding site" evidence="9">
    <location>
        <position position="151"/>
    </location>
    <ligand>
        <name>Mg(2+)</name>
        <dbReference type="ChEBI" id="CHEBI:18420"/>
        <label>2</label>
    </ligand>
</feature>
<dbReference type="Proteomes" id="UP000198804">
    <property type="component" value="Unassembled WGS sequence"/>
</dbReference>